<dbReference type="Gene3D" id="3.40.50.300">
    <property type="entry name" value="P-loop containing nucleotide triphosphate hydrolases"/>
    <property type="match status" value="1"/>
</dbReference>
<dbReference type="OrthoDB" id="3177118at2"/>
<dbReference type="InterPro" id="IPR027417">
    <property type="entry name" value="P-loop_NTPase"/>
</dbReference>
<dbReference type="AlphaFoldDB" id="A0A3Q9G635"/>
<reference evidence="5 6" key="1">
    <citation type="submission" date="2018-12" db="EMBL/GenBank/DDBJ databases">
        <title>Complete genome sequence of Flaviflexus sp. H23T48.</title>
        <authorList>
            <person name="Bae J.-W."/>
            <person name="Lee J.-Y."/>
        </authorList>
    </citation>
    <scope>NUCLEOTIDE SEQUENCE [LARGE SCALE GENOMIC DNA]</scope>
    <source>
        <strain evidence="5 6">H23T48</strain>
    </source>
</reference>
<dbReference type="SUPFAM" id="SSF52540">
    <property type="entry name" value="P-loop containing nucleoside triphosphate hydrolases"/>
    <property type="match status" value="1"/>
</dbReference>
<dbReference type="GO" id="GO:0003677">
    <property type="term" value="F:DNA binding"/>
    <property type="evidence" value="ECO:0007669"/>
    <property type="project" value="UniProtKB-KW"/>
</dbReference>
<dbReference type="PANTHER" id="PTHR30580:SF0">
    <property type="entry name" value="PRIMOSOMAL PROTEIN N"/>
    <property type="match status" value="1"/>
</dbReference>
<dbReference type="EMBL" id="CP034593">
    <property type="protein sequence ID" value="AZQ76527.1"/>
    <property type="molecule type" value="Genomic_DNA"/>
</dbReference>
<keyword evidence="1" id="KW-0547">Nucleotide-binding</keyword>
<dbReference type="GO" id="GO:0006270">
    <property type="term" value="P:DNA replication initiation"/>
    <property type="evidence" value="ECO:0007669"/>
    <property type="project" value="TreeGrafter"/>
</dbReference>
<dbReference type="Gene3D" id="3.40.1440.60">
    <property type="entry name" value="PriA, 3(prime) DNA-binding domain"/>
    <property type="match status" value="1"/>
</dbReference>
<evidence type="ECO:0000256" key="3">
    <source>
        <dbReference type="ARBA" id="ARBA00023125"/>
    </source>
</evidence>
<evidence type="ECO:0000256" key="1">
    <source>
        <dbReference type="ARBA" id="ARBA00022741"/>
    </source>
</evidence>
<proteinExistence type="predicted"/>
<organism evidence="5 6">
    <name type="scientific">Flaviflexus ciconiae</name>
    <dbReference type="NCBI Taxonomy" id="2496867"/>
    <lineage>
        <taxon>Bacteria</taxon>
        <taxon>Bacillati</taxon>
        <taxon>Actinomycetota</taxon>
        <taxon>Actinomycetes</taxon>
        <taxon>Actinomycetales</taxon>
        <taxon>Actinomycetaceae</taxon>
        <taxon>Flaviflexus</taxon>
    </lineage>
</organism>
<dbReference type="GO" id="GO:0006302">
    <property type="term" value="P:double-strand break repair"/>
    <property type="evidence" value="ECO:0007669"/>
    <property type="project" value="TreeGrafter"/>
</dbReference>
<feature type="domain" description="Primosomal protein N' 3' DNA-binding" evidence="4">
    <location>
        <begin position="14"/>
        <end position="111"/>
    </location>
</feature>
<keyword evidence="2" id="KW-0067">ATP-binding</keyword>
<name>A0A3Q9G635_9ACTO</name>
<accession>A0A3Q9G635</accession>
<evidence type="ECO:0000313" key="5">
    <source>
        <dbReference type="EMBL" id="AZQ76527.1"/>
    </source>
</evidence>
<dbReference type="PANTHER" id="PTHR30580">
    <property type="entry name" value="PRIMOSOMAL PROTEIN N"/>
    <property type="match status" value="1"/>
</dbReference>
<dbReference type="InterPro" id="IPR042115">
    <property type="entry name" value="PriA_3primeBD_sf"/>
</dbReference>
<keyword evidence="3" id="KW-0238">DNA-binding</keyword>
<dbReference type="GO" id="GO:0043138">
    <property type="term" value="F:3'-5' DNA helicase activity"/>
    <property type="evidence" value="ECO:0007669"/>
    <property type="project" value="TreeGrafter"/>
</dbReference>
<keyword evidence="6" id="KW-1185">Reference proteome</keyword>
<gene>
    <name evidence="5" type="ORF">EJ997_03370</name>
</gene>
<dbReference type="InterPro" id="IPR041222">
    <property type="entry name" value="PriA_3primeBD"/>
</dbReference>
<evidence type="ECO:0000313" key="6">
    <source>
        <dbReference type="Proteomes" id="UP000280344"/>
    </source>
</evidence>
<dbReference type="Proteomes" id="UP000280344">
    <property type="component" value="Chromosome"/>
</dbReference>
<dbReference type="KEGG" id="flh:EJ997_03370"/>
<dbReference type="GO" id="GO:0005524">
    <property type="term" value="F:ATP binding"/>
    <property type="evidence" value="ECO:0007669"/>
    <property type="project" value="UniProtKB-KW"/>
</dbReference>
<evidence type="ECO:0000259" key="4">
    <source>
        <dbReference type="Pfam" id="PF17764"/>
    </source>
</evidence>
<protein>
    <recommendedName>
        <fullName evidence="4">Primosomal protein N' 3' DNA-binding domain-containing protein</fullName>
    </recommendedName>
</protein>
<evidence type="ECO:0000256" key="2">
    <source>
        <dbReference type="ARBA" id="ARBA00022840"/>
    </source>
</evidence>
<dbReference type="GO" id="GO:0006310">
    <property type="term" value="P:DNA recombination"/>
    <property type="evidence" value="ECO:0007669"/>
    <property type="project" value="TreeGrafter"/>
</dbReference>
<dbReference type="Pfam" id="PF17764">
    <property type="entry name" value="PriA_3primeBD"/>
    <property type="match status" value="1"/>
</dbReference>
<sequence>MRTVESEHPDPVARVVLDTPFSWPEKYYDYLIPEKLHEKALPGARVRVEFGSKRLTGFLRERTNTTDSPRLRPLVNVLGEPVVTEEIFLLAEQVARDNVCSVHDFLRGAVPPRHARAAKTILELPAPVFDEIEMQGGAFDSTDSSSDASSSTALPTYDLLDGHEKLLLAGRSTWQRVAASTQLALSKNVKVLIVCPTSLDVKKCRQAVVNLLPKEPIALLEASASAETRYRHYLSALLGRTRIVIGTRAAAATPINAGLLIVVDEQNGAMRDKRSPYLWADDVLRARKQIGEHLGMGERTLLRFSYPPRLTLNESGVVTGGEWPKVTRAEQWAGDQRGILPNAAFETIRKGLESGAVLIAAPRAGYVPALACASCGKRAVCQDCGSSIAVPKAGSNASCTRCGTGQWRCSCGSTKLRAVARGSQRLAQEIARAFPSVEVDSIRSGTESSGSPIVIATPGAEPDREFSAGVIIDAGARLASLSLDAEIETIGRWSRVAMKVSDHLLLAGGVPPHLAHALANRDLGFLMPLLEEREILGQPPFHRWFHVSGKKPDIQRLLGEVAARLEGEAPPEQGIAALLSGGGRQVFAEGIHLVGPTEDETGLSLYLHERTPSKRLARALRDSFQHLGQLAVRVEADPIL</sequence>